<evidence type="ECO:0000313" key="2">
    <source>
        <dbReference type="Proteomes" id="UP000299102"/>
    </source>
</evidence>
<proteinExistence type="predicted"/>
<sequence length="220" mass="25575">MARDPNFTPASRTRRQTYNRVRQASRTIFLEDEATASSRQIPTSVSETEVENQLKNYREERKGRIICRPKCIAFVWRLRGGPVHTYKLVDGFGRLNLWGRGGRAWRDTLREGQHEFIAQGERPDHLAAQKLLYQIDGMDLKTQPRRHRTRQVKLRKLYELLDQTAHTCRAPRAAPGHVTNGLYDVLFLKKLSSRVACRITGLRARIMLLNARAVFRTFTF</sequence>
<comment type="caution">
    <text evidence="1">The sequence shown here is derived from an EMBL/GenBank/DDBJ whole genome shotgun (WGS) entry which is preliminary data.</text>
</comment>
<organism evidence="1 2">
    <name type="scientific">Eumeta variegata</name>
    <name type="common">Bagworm moth</name>
    <name type="synonym">Eumeta japonica</name>
    <dbReference type="NCBI Taxonomy" id="151549"/>
    <lineage>
        <taxon>Eukaryota</taxon>
        <taxon>Metazoa</taxon>
        <taxon>Ecdysozoa</taxon>
        <taxon>Arthropoda</taxon>
        <taxon>Hexapoda</taxon>
        <taxon>Insecta</taxon>
        <taxon>Pterygota</taxon>
        <taxon>Neoptera</taxon>
        <taxon>Endopterygota</taxon>
        <taxon>Lepidoptera</taxon>
        <taxon>Glossata</taxon>
        <taxon>Ditrysia</taxon>
        <taxon>Tineoidea</taxon>
        <taxon>Psychidae</taxon>
        <taxon>Oiketicinae</taxon>
        <taxon>Eumeta</taxon>
    </lineage>
</organism>
<dbReference type="AlphaFoldDB" id="A0A4C1TN79"/>
<name>A0A4C1TN79_EUMVA</name>
<gene>
    <name evidence="1" type="ORF">EVAR_6636_1</name>
</gene>
<reference evidence="1 2" key="1">
    <citation type="journal article" date="2019" name="Commun. Biol.">
        <title>The bagworm genome reveals a unique fibroin gene that provides high tensile strength.</title>
        <authorList>
            <person name="Kono N."/>
            <person name="Nakamura H."/>
            <person name="Ohtoshi R."/>
            <person name="Tomita M."/>
            <person name="Numata K."/>
            <person name="Arakawa K."/>
        </authorList>
    </citation>
    <scope>NUCLEOTIDE SEQUENCE [LARGE SCALE GENOMIC DNA]</scope>
</reference>
<dbReference type="EMBL" id="BGZK01000068">
    <property type="protein sequence ID" value="GBP14988.1"/>
    <property type="molecule type" value="Genomic_DNA"/>
</dbReference>
<keyword evidence="2" id="KW-1185">Reference proteome</keyword>
<dbReference type="Proteomes" id="UP000299102">
    <property type="component" value="Unassembled WGS sequence"/>
</dbReference>
<accession>A0A4C1TN79</accession>
<evidence type="ECO:0000313" key="1">
    <source>
        <dbReference type="EMBL" id="GBP14988.1"/>
    </source>
</evidence>
<protein>
    <submittedName>
        <fullName evidence="1">Uncharacterized protein</fullName>
    </submittedName>
</protein>